<feature type="domain" description="Putative beta-lactamase-inhibitor-like PepSY-like" evidence="2">
    <location>
        <begin position="511"/>
        <end position="561"/>
    </location>
</feature>
<dbReference type="RefSeq" id="WP_081393748.1">
    <property type="nucleotide sequence ID" value="NZ_CP116614.1"/>
</dbReference>
<evidence type="ECO:0000313" key="4">
    <source>
        <dbReference type="Proteomes" id="UP001179501"/>
    </source>
</evidence>
<organism evidence="3 4">
    <name type="scientific">Porphyromonas gingivalis</name>
    <name type="common">Bacteroides gingivalis</name>
    <dbReference type="NCBI Taxonomy" id="837"/>
    <lineage>
        <taxon>Bacteria</taxon>
        <taxon>Pseudomonadati</taxon>
        <taxon>Bacteroidota</taxon>
        <taxon>Bacteroidia</taxon>
        <taxon>Bacteroidales</taxon>
        <taxon>Porphyromonadaceae</taxon>
        <taxon>Porphyromonas</taxon>
    </lineage>
</organism>
<evidence type="ECO:0000256" key="1">
    <source>
        <dbReference type="SAM" id="SignalP"/>
    </source>
</evidence>
<gene>
    <name evidence="3" type="ORF">NY151_03835</name>
</gene>
<accession>A0AAF0BH13</accession>
<proteinExistence type="predicted"/>
<dbReference type="InterPro" id="IPR021533">
    <property type="entry name" value="PepSY-like"/>
</dbReference>
<protein>
    <submittedName>
        <fullName evidence="3">PepSY-like domain-containing protein</fullName>
    </submittedName>
</protein>
<dbReference type="EMBL" id="CP116614">
    <property type="protein sequence ID" value="WCG03877.1"/>
    <property type="molecule type" value="Genomic_DNA"/>
</dbReference>
<dbReference type="Gene3D" id="3.10.450.360">
    <property type="match status" value="1"/>
</dbReference>
<feature type="signal peptide" evidence="1">
    <location>
        <begin position="1"/>
        <end position="18"/>
    </location>
</feature>
<feature type="domain" description="Putative beta-lactamase-inhibitor-like PepSY-like" evidence="2">
    <location>
        <begin position="243"/>
        <end position="292"/>
    </location>
</feature>
<feature type="chain" id="PRO_5041905744" evidence="1">
    <location>
        <begin position="19"/>
        <end position="569"/>
    </location>
</feature>
<feature type="domain" description="Putative beta-lactamase-inhibitor-like PepSY-like" evidence="2">
    <location>
        <begin position="309"/>
        <end position="359"/>
    </location>
</feature>
<dbReference type="Proteomes" id="UP001179501">
    <property type="component" value="Chromosome"/>
</dbReference>
<feature type="domain" description="Putative beta-lactamase-inhibitor-like PepSY-like" evidence="2">
    <location>
        <begin position="57"/>
        <end position="145"/>
    </location>
</feature>
<dbReference type="SUPFAM" id="SSF160574">
    <property type="entry name" value="BT0923-like"/>
    <property type="match status" value="3"/>
</dbReference>
<dbReference type="Gene3D" id="3.40.1420.30">
    <property type="match status" value="5"/>
</dbReference>
<feature type="domain" description="Putative beta-lactamase-inhibitor-like PepSY-like" evidence="2">
    <location>
        <begin position="376"/>
        <end position="426"/>
    </location>
</feature>
<feature type="domain" description="Putative beta-lactamase-inhibitor-like PepSY-like" evidence="2">
    <location>
        <begin position="443"/>
        <end position="493"/>
    </location>
</feature>
<evidence type="ECO:0000259" key="2">
    <source>
        <dbReference type="Pfam" id="PF11396"/>
    </source>
</evidence>
<dbReference type="AlphaFoldDB" id="A0AAF0BH13"/>
<evidence type="ECO:0000313" key="3">
    <source>
        <dbReference type="EMBL" id="WCG03877.1"/>
    </source>
</evidence>
<name>A0AAF0BH13_PORGN</name>
<sequence>MKVFKFLASMVLFAGLFAACNKEDNDLINSASDEAATLATMYPNAQNVRWEQEGEFRVAEFMNEGVKSEAWFLRSIWQYTEIDIPYSALPKAVRAAFEASEYAKWKIEDIDKVERNGTEVFYVIEVEKGDQEVDLYYMPNGELIKTVKKPHNGSAGQYANPVIPAGVMNTIKAYIASNYPNATILEYEIEDGYIEVDILDGTVHRVLIFTLQGEWVNSHVDDGDDDYDYDDDAYENNIPANIKALIISYVNQNYPGAVIHSIERNSNGTYDVEIYYNNREYDLLFDAQGNFISGNVDDQDDDDNIPADIKAKIINYVNRNYPGAFIKDIERKSNGTYKAEIVYNNKEYDLLFDAQGNFISGNVDDQDDDDNIPAHIKAKIINYVNRNYPGAFIKDIERKSNGTYKAEIVYNNKEYDLLFDAQGNFISGNVDNQDDDDNIPAHIKAKIINYINRNYPGAFIKDIERKSNGTYKAEIVYNNTEYDLLFNAQGNFVSAHIDGYEDDDDNIPAHIKAKIINYVNRNYPGAIIKDIERKSNGRYEAEIVYNNREYDLLFDAQGNFISASLDDKK</sequence>
<dbReference type="PROSITE" id="PS51257">
    <property type="entry name" value="PROKAR_LIPOPROTEIN"/>
    <property type="match status" value="1"/>
</dbReference>
<keyword evidence="1" id="KW-0732">Signal</keyword>
<reference evidence="3" key="1">
    <citation type="submission" date="2023-01" db="EMBL/GenBank/DDBJ databases">
        <title>Phages are important unrecognized players in the ecology of the oral pathogen Porphyromonas gingivalis.</title>
        <authorList>
            <person name="Matrishin C.B."/>
            <person name="Kauffman K.M."/>
        </authorList>
    </citation>
    <scope>NUCLEOTIDE SEQUENCE</scope>
    <source>
        <strain evidence="3">ATCC 49417</strain>
    </source>
</reference>
<dbReference type="Pfam" id="PF11396">
    <property type="entry name" value="PepSY_like"/>
    <property type="match status" value="6"/>
</dbReference>